<evidence type="ECO:0000256" key="9">
    <source>
        <dbReference type="PROSITE-ProRule" id="PRU00175"/>
    </source>
</evidence>
<dbReference type="PANTHER" id="PTHR46913:SF23">
    <property type="entry name" value="E3 UBIQUITIN-PROTEIN LIGASE RHA4A-RELATED"/>
    <property type="match status" value="1"/>
</dbReference>
<dbReference type="GO" id="GO:0008270">
    <property type="term" value="F:zinc ion binding"/>
    <property type="evidence" value="ECO:0007669"/>
    <property type="project" value="UniProtKB-KW"/>
</dbReference>
<reference evidence="13 14" key="1">
    <citation type="journal article" date="2013" name="Proc. Natl. Acad. Sci. U.S.A.">
        <title>Fine-scale variation in meiotic recombination in Mimulus inferred from population shotgun sequencing.</title>
        <authorList>
            <person name="Hellsten U."/>
            <person name="Wright K.M."/>
            <person name="Jenkins J."/>
            <person name="Shu S."/>
            <person name="Yuan Y."/>
            <person name="Wessler S.R."/>
            <person name="Schmutz J."/>
            <person name="Willis J.H."/>
            <person name="Rokhsar D.S."/>
        </authorList>
    </citation>
    <scope>NUCLEOTIDE SEQUENCE [LARGE SCALE GENOMIC DNA]</scope>
    <source>
        <strain evidence="14">cv. DUN x IM62</strain>
    </source>
</reference>
<dbReference type="SMART" id="SM00184">
    <property type="entry name" value="RING"/>
    <property type="match status" value="1"/>
</dbReference>
<evidence type="ECO:0000313" key="14">
    <source>
        <dbReference type="Proteomes" id="UP000030748"/>
    </source>
</evidence>
<feature type="region of interest" description="Disordered" evidence="10">
    <location>
        <begin position="210"/>
        <end position="231"/>
    </location>
</feature>
<keyword evidence="5" id="KW-0479">Metal-binding</keyword>
<dbReference type="EMBL" id="KI631711">
    <property type="protein sequence ID" value="EYU26203.1"/>
    <property type="molecule type" value="Genomic_DNA"/>
</dbReference>
<dbReference type="GO" id="GO:0016020">
    <property type="term" value="C:membrane"/>
    <property type="evidence" value="ECO:0000318"/>
    <property type="project" value="GO_Central"/>
</dbReference>
<evidence type="ECO:0000256" key="8">
    <source>
        <dbReference type="ARBA" id="ARBA00022833"/>
    </source>
</evidence>
<comment type="catalytic activity">
    <reaction evidence="1">
        <text>S-ubiquitinyl-[E2 ubiquitin-conjugating enzyme]-L-cysteine + [acceptor protein]-L-lysine = [E2 ubiquitin-conjugating enzyme]-L-cysteine + N(6)-ubiquitinyl-[acceptor protein]-L-lysine.</text>
        <dbReference type="EC" id="2.3.2.27"/>
    </reaction>
</comment>
<dbReference type="EC" id="2.3.2.27" evidence="3"/>
<dbReference type="InterPro" id="IPR001841">
    <property type="entry name" value="Znf_RING"/>
</dbReference>
<evidence type="ECO:0000256" key="5">
    <source>
        <dbReference type="ARBA" id="ARBA00022723"/>
    </source>
</evidence>
<keyword evidence="11" id="KW-0472">Membrane</keyword>
<protein>
    <recommendedName>
        <fullName evidence="3">RING-type E3 ubiquitin transferase</fullName>
        <ecNumber evidence="3">2.3.2.27</ecNumber>
    </recommendedName>
</protein>
<dbReference type="Gene3D" id="3.30.40.10">
    <property type="entry name" value="Zinc/RING finger domain, C3HC4 (zinc finger)"/>
    <property type="match status" value="1"/>
</dbReference>
<dbReference type="SUPFAM" id="SSF57850">
    <property type="entry name" value="RING/U-box"/>
    <property type="match status" value="1"/>
</dbReference>
<evidence type="ECO:0000256" key="2">
    <source>
        <dbReference type="ARBA" id="ARBA00004906"/>
    </source>
</evidence>
<gene>
    <name evidence="13" type="ORF">MIMGU_mgv1a020405mg</name>
</gene>
<evidence type="ECO:0000256" key="3">
    <source>
        <dbReference type="ARBA" id="ARBA00012483"/>
    </source>
</evidence>
<name>A0A022QG27_ERYGU</name>
<evidence type="ECO:0000256" key="11">
    <source>
        <dbReference type="SAM" id="Phobius"/>
    </source>
</evidence>
<dbReference type="InterPro" id="IPR044600">
    <property type="entry name" value="ATL1/ATL16-like"/>
</dbReference>
<dbReference type="GO" id="GO:0006511">
    <property type="term" value="P:ubiquitin-dependent protein catabolic process"/>
    <property type="evidence" value="ECO:0000318"/>
    <property type="project" value="GO_Central"/>
</dbReference>
<feature type="transmembrane region" description="Helical" evidence="11">
    <location>
        <begin position="21"/>
        <end position="45"/>
    </location>
</feature>
<dbReference type="AlphaFoldDB" id="A0A022QG27"/>
<dbReference type="Pfam" id="PF13639">
    <property type="entry name" value="zf-RING_2"/>
    <property type="match status" value="1"/>
</dbReference>
<comment type="pathway">
    <text evidence="2">Protein modification; protein ubiquitination.</text>
</comment>
<accession>A0A022QG27</accession>
<keyword evidence="11" id="KW-0812">Transmembrane</keyword>
<dbReference type="eggNOG" id="KOG0800">
    <property type="taxonomic scope" value="Eukaryota"/>
</dbReference>
<feature type="domain" description="RING-type" evidence="12">
    <location>
        <begin position="129"/>
        <end position="171"/>
    </location>
</feature>
<evidence type="ECO:0000256" key="6">
    <source>
        <dbReference type="ARBA" id="ARBA00022771"/>
    </source>
</evidence>
<evidence type="ECO:0000256" key="7">
    <source>
        <dbReference type="ARBA" id="ARBA00022786"/>
    </source>
</evidence>
<dbReference type="GO" id="GO:0061630">
    <property type="term" value="F:ubiquitin protein ligase activity"/>
    <property type="evidence" value="ECO:0000318"/>
    <property type="project" value="GO_Central"/>
</dbReference>
<evidence type="ECO:0000256" key="4">
    <source>
        <dbReference type="ARBA" id="ARBA00022679"/>
    </source>
</evidence>
<keyword evidence="14" id="KW-1185">Reference proteome</keyword>
<proteinExistence type="predicted"/>
<evidence type="ECO:0000256" key="10">
    <source>
        <dbReference type="SAM" id="MobiDB-lite"/>
    </source>
</evidence>
<dbReference type="Proteomes" id="UP000030748">
    <property type="component" value="Unassembled WGS sequence"/>
</dbReference>
<keyword evidence="4" id="KW-0808">Transferase</keyword>
<keyword evidence="8" id="KW-0862">Zinc</keyword>
<dbReference type="InterPro" id="IPR013083">
    <property type="entry name" value="Znf_RING/FYVE/PHD"/>
</dbReference>
<keyword evidence="7" id="KW-0833">Ubl conjugation pathway</keyword>
<keyword evidence="11" id="KW-1133">Transmembrane helix</keyword>
<organism evidence="13 14">
    <name type="scientific">Erythranthe guttata</name>
    <name type="common">Yellow monkey flower</name>
    <name type="synonym">Mimulus guttatus</name>
    <dbReference type="NCBI Taxonomy" id="4155"/>
    <lineage>
        <taxon>Eukaryota</taxon>
        <taxon>Viridiplantae</taxon>
        <taxon>Streptophyta</taxon>
        <taxon>Embryophyta</taxon>
        <taxon>Tracheophyta</taxon>
        <taxon>Spermatophyta</taxon>
        <taxon>Magnoliopsida</taxon>
        <taxon>eudicotyledons</taxon>
        <taxon>Gunneridae</taxon>
        <taxon>Pentapetalae</taxon>
        <taxon>asterids</taxon>
        <taxon>lamiids</taxon>
        <taxon>Lamiales</taxon>
        <taxon>Phrymaceae</taxon>
        <taxon>Erythranthe</taxon>
    </lineage>
</organism>
<keyword evidence="6 9" id="KW-0863">Zinc-finger</keyword>
<evidence type="ECO:0000313" key="13">
    <source>
        <dbReference type="EMBL" id="EYU26203.1"/>
    </source>
</evidence>
<dbReference type="GO" id="GO:0016567">
    <property type="term" value="P:protein ubiquitination"/>
    <property type="evidence" value="ECO:0007669"/>
    <property type="project" value="InterPro"/>
</dbReference>
<dbReference type="PANTHER" id="PTHR46913">
    <property type="entry name" value="RING-H2 FINGER PROTEIN ATL16"/>
    <property type="match status" value="1"/>
</dbReference>
<dbReference type="PROSITE" id="PS50089">
    <property type="entry name" value="ZF_RING_2"/>
    <property type="match status" value="1"/>
</dbReference>
<evidence type="ECO:0000259" key="12">
    <source>
        <dbReference type="PROSITE" id="PS50089"/>
    </source>
</evidence>
<evidence type="ECO:0000256" key="1">
    <source>
        <dbReference type="ARBA" id="ARBA00000900"/>
    </source>
</evidence>
<sequence length="231" mass="26260">MTMDALAGSPHQYPQEIQLKLYQAFIFSIPILFSIILFLLFYLFYLKRRSSSSSPSLLPRTSINNYPTTTTTIISTVSTRHPSYHIIFIYIYNYLMINNSDAEYMKTEQKNKLCTVLFDEYMKTRDSSCCVCLGEFEVKEELLQVGTCNHIFHIDCIRHWLHNNSTCPLCRSPVFLSPNFFTSKSQHHLSPNSNLLHHTLTTTLIITNTSTTPSSQASSTAATAGTTTTIC</sequence>